<dbReference type="RefSeq" id="WP_120787925.1">
    <property type="nucleotide sequence ID" value="NZ_CP032624.1"/>
</dbReference>
<protein>
    <submittedName>
        <fullName evidence="2">Uncharacterized protein</fullName>
    </submittedName>
</protein>
<keyword evidence="3" id="KW-1185">Reference proteome</keyword>
<dbReference type="AlphaFoldDB" id="A0A387BVH1"/>
<dbReference type="OrthoDB" id="4747530at2"/>
<gene>
    <name evidence="2" type="ORF">D7I44_01800</name>
</gene>
<dbReference type="KEGG" id="gry:D7I44_01800"/>
<feature type="region of interest" description="Disordered" evidence="1">
    <location>
        <begin position="189"/>
        <end position="240"/>
    </location>
</feature>
<dbReference type="EMBL" id="CP032624">
    <property type="protein sequence ID" value="AYG02391.1"/>
    <property type="molecule type" value="Genomic_DNA"/>
</dbReference>
<reference evidence="2 3" key="1">
    <citation type="submission" date="2018-09" db="EMBL/GenBank/DDBJ databases">
        <title>Genome sequencing of strain 2DFW10M-5.</title>
        <authorList>
            <person name="Heo J."/>
            <person name="Kim S.-J."/>
            <person name="Kwon S.-W."/>
        </authorList>
    </citation>
    <scope>NUCLEOTIDE SEQUENCE [LARGE SCALE GENOMIC DNA]</scope>
    <source>
        <strain evidence="2 3">2DFW10M-5</strain>
    </source>
</reference>
<evidence type="ECO:0000313" key="3">
    <source>
        <dbReference type="Proteomes" id="UP000275069"/>
    </source>
</evidence>
<accession>A0A387BVH1</accession>
<name>A0A387BVH1_9MICO</name>
<organism evidence="2 3">
    <name type="scientific">Gryllotalpicola protaetiae</name>
    <dbReference type="NCBI Taxonomy" id="2419771"/>
    <lineage>
        <taxon>Bacteria</taxon>
        <taxon>Bacillati</taxon>
        <taxon>Actinomycetota</taxon>
        <taxon>Actinomycetes</taxon>
        <taxon>Micrococcales</taxon>
        <taxon>Microbacteriaceae</taxon>
        <taxon>Gryllotalpicola</taxon>
    </lineage>
</organism>
<dbReference type="Proteomes" id="UP000275069">
    <property type="component" value="Chromosome"/>
</dbReference>
<sequence length="240" mass="26155">MARDYAAVDRTLWGDSDFRTLTAGAQALYFKIATAPNLSWCGVVDFRPARLAALTAEQTTLDLLVAAQELADRWWLVIDQQTEEALVRGFLRHDRVMWQAHLAVSVAKSYATVVSAKIRAVIVAELRRLKKEHPELSAWEKAQVQGVLRQPAVDARDLETDLDWRLYGIAQAGGQPPAQAPSQAWHEALDGLTSDPGSGPGSAPLSTSTFTKHPSPAPFSIENPGKSPPSYPHPEAPDDG</sequence>
<evidence type="ECO:0000256" key="1">
    <source>
        <dbReference type="SAM" id="MobiDB-lite"/>
    </source>
</evidence>
<evidence type="ECO:0000313" key="2">
    <source>
        <dbReference type="EMBL" id="AYG02391.1"/>
    </source>
</evidence>
<proteinExistence type="predicted"/>